<evidence type="ECO:0000313" key="1">
    <source>
        <dbReference type="EMBL" id="KAI9919437.1"/>
    </source>
</evidence>
<keyword evidence="2" id="KW-1185">Reference proteome</keyword>
<protein>
    <submittedName>
        <fullName evidence="1">Uncharacterized protein</fullName>
    </submittedName>
</protein>
<name>A0ACC0WM19_9STRA</name>
<evidence type="ECO:0000313" key="2">
    <source>
        <dbReference type="Proteomes" id="UP001163321"/>
    </source>
</evidence>
<gene>
    <name evidence="1" type="ORF">PsorP6_017665</name>
</gene>
<reference evidence="1 2" key="1">
    <citation type="journal article" date="2022" name="bioRxiv">
        <title>The genome of the oomycete Peronosclerospora sorghi, a cosmopolitan pathogen of maize and sorghum, is inflated with dispersed pseudogenes.</title>
        <authorList>
            <person name="Fletcher K."/>
            <person name="Martin F."/>
            <person name="Isakeit T."/>
            <person name="Cavanaugh K."/>
            <person name="Magill C."/>
            <person name="Michelmore R."/>
        </authorList>
    </citation>
    <scope>NUCLEOTIDE SEQUENCE [LARGE SCALE GENOMIC DNA]</scope>
    <source>
        <strain evidence="1">P6</strain>
    </source>
</reference>
<dbReference type="EMBL" id="CM047590">
    <property type="protein sequence ID" value="KAI9919437.1"/>
    <property type="molecule type" value="Genomic_DNA"/>
</dbReference>
<dbReference type="Proteomes" id="UP001163321">
    <property type="component" value="Chromosome 11"/>
</dbReference>
<organism evidence="1 2">
    <name type="scientific">Peronosclerospora sorghi</name>
    <dbReference type="NCBI Taxonomy" id="230839"/>
    <lineage>
        <taxon>Eukaryota</taxon>
        <taxon>Sar</taxon>
        <taxon>Stramenopiles</taxon>
        <taxon>Oomycota</taxon>
        <taxon>Peronosporomycetes</taxon>
        <taxon>Peronosporales</taxon>
        <taxon>Peronosporaceae</taxon>
        <taxon>Peronosclerospora</taxon>
    </lineage>
</organism>
<proteinExistence type="predicted"/>
<comment type="caution">
    <text evidence="1">The sequence shown here is derived from an EMBL/GenBank/DDBJ whole genome shotgun (WGS) entry which is preliminary data.</text>
</comment>
<sequence length="1324" mass="146034">MTQRGQGEPLDRRRRASSNYFELDADRRRNQSERSARFSTRLTSMDMAPLAPGKGVAQDDEVAIDYCCDVLKAKFGFQDGSVSNQREHALLLLANGRARHLTPNDHATEAHVVHLAETLLSNYRSWCAFLDTEPRTYTGTDVPTASPPQGHYYMDMLLYLLIWGEAANVRHMPECLCYLYHQLVHGLNADPHAQDTHPDGWYLHHVITPLWRAASAMQRRNAAGHALEHVHVRNYDDLNEFFWTRACLAVDVVDVGDHVQTHHGKTFYEHRSLLTLVLHYYRIFQFNGVFFVALVVLAFAVTISPAGGARGWRQFQALGSVVDPYTSRDLTLALVALPLSFSALASLKCLLEVGHAWHVLVATRRTSWPYALALTLRGAWHGTFAAVFASMLHVPLTHGRETPLLDQLHVLAAAYLPHVRAAALDVLEEILDLPEPDVPSPHLGDHTVVHALGVVRNFVAKMETLLTALQRLCTDARVARAFASTHFCTQSAGFVYASHGLVNLCRSDTAMGAATRACLLLSLDRSEAMPRTSEAQRRLGFFMKSLVMDMPSLGSIKEMRSFSVVTPFYAETVLFSLQELNDPLVNHPIFQHVEEEDKKVTILKYLTTIHEEEWENFLERLDISMFEGKLANGAGETSLAREAHRLGQFLDFCRLNSLFYSHTGFYFATWMTIVTTFVYMYCKVYLALTGVQTQIWEFWTIGVVVGAAVGTLGVLGVANRVSRCVHVRAPSVRAAVYLAVVVTLVVVFFCTTMLVWQQSLQATMALFFGYFAALYGLNEMARMYSFAHASIATVGAFQHLAFLFDFVFSVVMLVPLVLLSALPFLNIVQTRMMYNKGFSDVVSASSQYAFSLAAVMGGVGGVGCGWLFHLFTTLESTAGFLSYVTTFDLLRGQVGTGVVTYAFYLAAVGGCIGAGGVSYCIGRRLTIVAGGLAAVVGMLCVSCVPSSGGGFLFPGICALGVSVGTLVPTLAVYIYEISTRDMRGKALLLLGSGFIGGMGVAAYCSSSAKDVGWGWQVFVATVLVSVLTPAVYLFPESPSWVYMRQGLEACERCLTVLRRKEGVTDELHVLQKEDEGATWTLVKLSLGLVLMLVSGLWCGCMNMYVSDTLRAVDAASYMFVNCVSLQLVGALLSFLFLDRIPHQRIVLWTMVVVGTLVAVLGVSAQTMFVTGTARAVLLETVGLVVYFFAGLGLSAVPWVTCVGLFGTTQRAVYVPLAFALFFLMPVVSTYVRAQRANYAYMYLYALTALCLVTMMLLLCVGTRKNGMICTKREMEAERECLRRLRASRRSARTPGSARSKNFSRSRAKSHSNYQMYESPAASCP</sequence>
<accession>A0ACC0WM19</accession>